<protein>
    <submittedName>
        <fullName evidence="2">Uncharacterized protein</fullName>
    </submittedName>
</protein>
<organism evidence="2 3">
    <name type="scientific">Penicillium polonicum</name>
    <dbReference type="NCBI Taxonomy" id="60169"/>
    <lineage>
        <taxon>Eukaryota</taxon>
        <taxon>Fungi</taxon>
        <taxon>Dikarya</taxon>
        <taxon>Ascomycota</taxon>
        <taxon>Pezizomycotina</taxon>
        <taxon>Eurotiomycetes</taxon>
        <taxon>Eurotiomycetidae</taxon>
        <taxon>Eurotiales</taxon>
        <taxon>Aspergillaceae</taxon>
        <taxon>Penicillium</taxon>
    </lineage>
</organism>
<keyword evidence="3" id="KW-1185">Reference proteome</keyword>
<gene>
    <name evidence="2" type="ORF">PENPOL_c002G09509</name>
</gene>
<proteinExistence type="predicted"/>
<dbReference type="Proteomes" id="UP000191408">
    <property type="component" value="Unassembled WGS sequence"/>
</dbReference>
<comment type="caution">
    <text evidence="2">The sequence shown here is derived from an EMBL/GenBank/DDBJ whole genome shotgun (WGS) entry which is preliminary data.</text>
</comment>
<dbReference type="AlphaFoldDB" id="A0A1V6NWJ3"/>
<feature type="region of interest" description="Disordered" evidence="1">
    <location>
        <begin position="1"/>
        <end position="38"/>
    </location>
</feature>
<evidence type="ECO:0000256" key="1">
    <source>
        <dbReference type="SAM" id="MobiDB-lite"/>
    </source>
</evidence>
<reference evidence="3" key="1">
    <citation type="journal article" date="2017" name="Nat. Microbiol.">
        <title>Global analysis of biosynthetic gene clusters reveals vast potential of secondary metabolite production in Penicillium species.</title>
        <authorList>
            <person name="Nielsen J.C."/>
            <person name="Grijseels S."/>
            <person name="Prigent S."/>
            <person name="Ji B."/>
            <person name="Dainat J."/>
            <person name="Nielsen K.F."/>
            <person name="Frisvad J.C."/>
            <person name="Workman M."/>
            <person name="Nielsen J."/>
        </authorList>
    </citation>
    <scope>NUCLEOTIDE SEQUENCE [LARGE SCALE GENOMIC DNA]</scope>
    <source>
        <strain evidence="3">IBT 4502</strain>
    </source>
</reference>
<evidence type="ECO:0000313" key="3">
    <source>
        <dbReference type="Proteomes" id="UP000191408"/>
    </source>
</evidence>
<accession>A0A1V6NWJ3</accession>
<name>A0A1V6NWJ3_PENPO</name>
<sequence length="115" mass="13300">MTHSHPQFEQGADKETVDGLRPIPTPDSDQGDRAMRRSHLREMALRDATREMGYLQVLAEISEFSDAVLLQTLDGIMGTLFDKMITLRTEERADAAFEQELWRQVTEYPRQYLVE</sequence>
<dbReference type="EMBL" id="MDYM01000002">
    <property type="protein sequence ID" value="OQD69095.1"/>
    <property type="molecule type" value="Genomic_DNA"/>
</dbReference>
<evidence type="ECO:0000313" key="2">
    <source>
        <dbReference type="EMBL" id="OQD69095.1"/>
    </source>
</evidence>